<keyword evidence="1" id="KW-1133">Transmembrane helix</keyword>
<keyword evidence="1" id="KW-0812">Transmembrane</keyword>
<feature type="transmembrane region" description="Helical" evidence="1">
    <location>
        <begin position="6"/>
        <end position="26"/>
    </location>
</feature>
<accession>A0A0K2UH35</accession>
<organism evidence="2">
    <name type="scientific">Lepeophtheirus salmonis</name>
    <name type="common">Salmon louse</name>
    <name type="synonym">Caligus salmonis</name>
    <dbReference type="NCBI Taxonomy" id="72036"/>
    <lineage>
        <taxon>Eukaryota</taxon>
        <taxon>Metazoa</taxon>
        <taxon>Ecdysozoa</taxon>
        <taxon>Arthropoda</taxon>
        <taxon>Crustacea</taxon>
        <taxon>Multicrustacea</taxon>
        <taxon>Hexanauplia</taxon>
        <taxon>Copepoda</taxon>
        <taxon>Siphonostomatoida</taxon>
        <taxon>Caligidae</taxon>
        <taxon>Lepeophtheirus</taxon>
    </lineage>
</organism>
<evidence type="ECO:0000256" key="1">
    <source>
        <dbReference type="SAM" id="Phobius"/>
    </source>
</evidence>
<feature type="non-terminal residue" evidence="2">
    <location>
        <position position="1"/>
    </location>
</feature>
<dbReference type="EMBL" id="HACA01020203">
    <property type="protein sequence ID" value="CDW37564.1"/>
    <property type="molecule type" value="Transcribed_RNA"/>
</dbReference>
<name>A0A0K2UH35_LEPSM</name>
<evidence type="ECO:0000313" key="2">
    <source>
        <dbReference type="EMBL" id="CDW37564.1"/>
    </source>
</evidence>
<dbReference type="AlphaFoldDB" id="A0A0K2UH35"/>
<sequence length="99" mass="11668">KKEVEWFHPMSLIIIWHIFLLLAFNIQESHSELEERFGRDYGIGDLILSILRIKAAIARFIHIITNMTPRIDPSYRDVSESISHLPKEEQDKIVAYIYS</sequence>
<proteinExistence type="predicted"/>
<protein>
    <submittedName>
        <fullName evidence="2">Uncharacterized protein</fullName>
    </submittedName>
</protein>
<reference evidence="2" key="1">
    <citation type="submission" date="2014-05" db="EMBL/GenBank/DDBJ databases">
        <authorList>
            <person name="Chronopoulou M."/>
        </authorList>
    </citation>
    <scope>NUCLEOTIDE SEQUENCE</scope>
    <source>
        <tissue evidence="2">Whole organism</tissue>
    </source>
</reference>
<keyword evidence="1" id="KW-0472">Membrane</keyword>